<dbReference type="VEuPathDB" id="VectorBase:LLONM1_001465"/>
<dbReference type="VEuPathDB" id="VectorBase:LLONM1_010798"/>
<dbReference type="VEuPathDB" id="VectorBase:LLOJ000762"/>
<dbReference type="EMBL" id="AJWK01003050">
    <property type="status" value="NOT_ANNOTATED_CDS"/>
    <property type="molecule type" value="Genomic_DNA"/>
</dbReference>
<reference evidence="3" key="2">
    <citation type="journal article" date="2020" name="BMC">
        <title>Leishmania infection induces a limited differential gene expression in the sand fly midgut.</title>
        <authorList>
            <person name="Coutinho-Abreu I.V."/>
            <person name="Serafim T.D."/>
            <person name="Meneses C."/>
            <person name="Kamhawi S."/>
            <person name="Oliveira F."/>
            <person name="Valenzuela J.G."/>
        </authorList>
    </citation>
    <scope>NUCLEOTIDE SEQUENCE</scope>
    <source>
        <strain evidence="3">Jacobina</strain>
        <tissue evidence="3">Midgut</tissue>
    </source>
</reference>
<dbReference type="VEuPathDB" id="VectorBase:LLONM1_005832"/>
<evidence type="ECO:0000256" key="2">
    <source>
        <dbReference type="ARBA" id="ARBA00023002"/>
    </source>
</evidence>
<accession>A0A1B0C9Z0</accession>
<reference evidence="5" key="1">
    <citation type="submission" date="2012-05" db="EMBL/GenBank/DDBJ databases">
        <title>Whole Genome Assembly of Lutzomyia longipalpis.</title>
        <authorList>
            <person name="Richards S."/>
            <person name="Qu C."/>
            <person name="Dillon R."/>
            <person name="Worley K."/>
            <person name="Scherer S."/>
            <person name="Batterton M."/>
            <person name="Taylor A."/>
            <person name="Hawes A."/>
            <person name="Hernandez B."/>
            <person name="Kovar C."/>
            <person name="Mandapat C."/>
            <person name="Pham C."/>
            <person name="Qu C."/>
            <person name="Jing C."/>
            <person name="Bess C."/>
            <person name="Bandaranaike D."/>
            <person name="Ngo D."/>
            <person name="Ongeri F."/>
            <person name="Arias F."/>
            <person name="Lara F."/>
            <person name="Weissenberger G."/>
            <person name="Kamau G."/>
            <person name="Han H."/>
            <person name="Shen H."/>
            <person name="Dinh H."/>
            <person name="Khalil I."/>
            <person name="Jones J."/>
            <person name="Shafer J."/>
            <person name="Jayaseelan J."/>
            <person name="Quiroz J."/>
            <person name="Blankenburg K."/>
            <person name="Nguyen L."/>
            <person name="Jackson L."/>
            <person name="Francisco L."/>
            <person name="Tang L.-Y."/>
            <person name="Pu L.-L."/>
            <person name="Perales L."/>
            <person name="Lorensuhewa L."/>
            <person name="Munidasa M."/>
            <person name="Coyle M."/>
            <person name="Taylor M."/>
            <person name="Puazo M."/>
            <person name="Firestine M."/>
            <person name="Scheel M."/>
            <person name="Javaid M."/>
            <person name="Wang M."/>
            <person name="Li M."/>
            <person name="Tabassum N."/>
            <person name="Saada N."/>
            <person name="Osuji N."/>
            <person name="Aqrawi P."/>
            <person name="Fu Q."/>
            <person name="Thornton R."/>
            <person name="Raj R."/>
            <person name="Goodspeed R."/>
            <person name="Mata R."/>
            <person name="Najjar R."/>
            <person name="Gubbala S."/>
            <person name="Lee S."/>
            <person name="Denson S."/>
            <person name="Patil S."/>
            <person name="Macmil S."/>
            <person name="Qi S."/>
            <person name="Matskevitch T."/>
            <person name="Palculict T."/>
            <person name="Mathew T."/>
            <person name="Vee V."/>
            <person name="Velamala V."/>
            <person name="Korchina V."/>
            <person name="Cai W."/>
            <person name="Liu W."/>
            <person name="Dai W."/>
            <person name="Zou X."/>
            <person name="Zhu Y."/>
            <person name="Zhang Y."/>
            <person name="Wu Y.-Q."/>
            <person name="Xin Y."/>
            <person name="Nazarath L."/>
            <person name="Kovar C."/>
            <person name="Han Y."/>
            <person name="Muzny D."/>
            <person name="Gibbs R."/>
        </authorList>
    </citation>
    <scope>NUCLEOTIDE SEQUENCE [LARGE SCALE GENOMIC DNA]</scope>
    <source>
        <strain evidence="5">Jacobina</strain>
    </source>
</reference>
<name>A0A1B0C9Z0_LUTLO</name>
<comment type="similarity">
    <text evidence="1">Belongs to the short-chain dehydrogenases/reductases (SDR) family.</text>
</comment>
<evidence type="ECO:0000313" key="5">
    <source>
        <dbReference type="Proteomes" id="UP000092461"/>
    </source>
</evidence>
<sequence>MALVEKSALVTGGASGIGKAICEEFLKNEISNLAVLDLSTNEPDIVQDWKKNFPKSSIKYFRVDVASQEDLEKCYEDYTNAIPSLDIVVNCAGIFNEYSYRRVVEVNLCGVIGSTLLAVEHMRADKGKGKGGAIINIASVAGVFPMSHVPTYGATKHGVVIFTRSLAHGRDNMGIKFLTLCPGGTHTPLVAETFIPKCFFEMNEETFQRIKASYKYQDADKVSDALMKILEKGKSGSVWIIENGQLTEFFGTSIAEPAVVTKWRKTFSKASICYFQVDVTAQKQLKKCYADFTKSIPSLDLVLNCAGIMEEENFRKTIETNLLGVIASTMLAMEYMRKDKGHGKGGIILNIASIAGLWPMSILPFYCAAKHGVVAFTRSLSHDREYLGIKFIVMCPASTQSPLYDKLKDGTGFFMTTQEKLDAITVDNPAQSALVTGGAGVIGRTICEELLKNGVTNLAAIDISPDEPAVVVQWRKSFPKASIRYFQVDVRSQEELEKCYADFTKDIPSLDVVVNCAGILDENQFRKTIEVNLLGVIASTMLAMEYMRKDKDHGKGGIILNISSTSGLWSMSILPFYCAAAHGIVAFTRSLSHDREYLGIKFIVMCPASTQSPLYDKLKDGTGFFMTTQEKLDAITFDNPAQRDPLVQHELFEMSFANKSALVTGGTGAIGGAICEELLKNGVSYLAALDISSNEPPIVAQWRKSFPKASIRYFQVDVSSRKQLKKCYTDFTKNIPSLDIVINCAGIVDENNFRRTIEINLYGVMGSTMLAMDYMRKDQGHGKGGIILNVSSVAGLTPMSMIPFYCASKHAIIAFTRALSHDREYLGIKFLLLCPGGTQSQLYDILKDGTGFFMTTQEKIDALRNKFPTQSPAEVAKETIKMMQEGKSGSVWVVDQGKTTEINLPAIVFALVTGGTGAIGGAICEELLKNGVTNLAAIDISPDEPAVVAQWRKSFPKASIRYFKVDVRLQEELEKCYADFTKDLPSLDVVVNCAGILDEDQFRKTIEVNLLGVIASTMLAMEYMRKDKGHGKGGIILNVSSVAGLEPMSTVPFYCAAKHGIVAFTRSLNHDLDVSSQEELEKCYADFVKDIPSLDIVVNCAGFIDEKLFRKMIEVNLCGVIGSTFIAMEYMRKDSDRGKGGVILTIASATGLIPLALAPSYSASKQGVVAFKRALAHDRDYMGIKFLTLCPGPTQSQMYQQAFKVQNTMESEQEKLNVLKEGCLPQRKGAKELRTVCIMSFVNKSALVTGGTGAIGGAICEELLKNGVTNLAAIDISSDEPAVVAQWRESFPKASIRYFKVDVRSQDELEKCYADFTKDIQSLDVVVNCAGILDEDQFRKTIEVNLLGVIASTMLAMEYMRKDKGHGKGGIILNVSSVAGLEPMSTVPFYCAAKHGIVAFTRSLNHDREFLGIKFFVLCPAGTQSQIYDQFKDGRGFFMATKEKLDALKTGHPVQSASEVGKATMKIMLEGKSGSVWVTDLGKYRAIDISPEEPAVVTKWRKNFPEASIRYFHVDVTSQEELEKCYKDFTKNLKSLDIVVNCAGIFNENIPKTVVDVNLTGVILSSIIAIEYMRKDKGRGIGGVILNIASITGLNVFSTAPTYSATKQAVIAYTRALAHERDYLGIKFLSLCPGCTDSKLYANVFDYAFITPKEKASSLRNVFGVQSPEAVGKASLKYILEGKSGSVWIIEDNEIQEAPLTQIKF</sequence>
<evidence type="ECO:0000313" key="3">
    <source>
        <dbReference type="EMBL" id="MBC1168717.1"/>
    </source>
</evidence>
<proteinExistence type="inferred from homology"/>
<dbReference type="PROSITE" id="PS00061">
    <property type="entry name" value="ADH_SHORT"/>
    <property type="match status" value="5"/>
</dbReference>
<dbReference type="EMBL" id="AJWK01003053">
    <property type="status" value="NOT_ANNOTATED_CDS"/>
    <property type="molecule type" value="Genomic_DNA"/>
</dbReference>
<dbReference type="EnsemblMetazoa" id="LLOJ000762-RA">
    <property type="protein sequence ID" value="LLOJ000762-PA"/>
    <property type="gene ID" value="LLOJ000762"/>
</dbReference>
<dbReference type="PANTHER" id="PTHR44229">
    <property type="entry name" value="15-HYDROXYPROSTAGLANDIN DEHYDROGENASE [NAD(+)]"/>
    <property type="match status" value="1"/>
</dbReference>
<dbReference type="InterPro" id="IPR020904">
    <property type="entry name" value="Sc_DH/Rdtase_CS"/>
</dbReference>
<dbReference type="InterPro" id="IPR002347">
    <property type="entry name" value="SDR_fam"/>
</dbReference>
<dbReference type="EMBL" id="GITU01000014">
    <property type="protein sequence ID" value="MBC1168717.1"/>
    <property type="molecule type" value="Transcribed_RNA"/>
</dbReference>
<reference evidence="4" key="3">
    <citation type="submission" date="2020-05" db="UniProtKB">
        <authorList>
            <consortium name="EnsemblMetazoa"/>
        </authorList>
    </citation>
    <scope>IDENTIFICATION</scope>
    <source>
        <strain evidence="4">Jacobina</strain>
    </source>
</reference>
<dbReference type="Proteomes" id="UP000092461">
    <property type="component" value="Unassembled WGS sequence"/>
</dbReference>
<dbReference type="VEuPathDB" id="VectorBase:LLONM1_001135"/>
<keyword evidence="5" id="KW-1185">Reference proteome</keyword>
<dbReference type="PANTHER" id="PTHR44229:SF8">
    <property type="entry name" value="ALCOHOL DEHYDROGENASE-RELATED"/>
    <property type="match status" value="1"/>
</dbReference>
<dbReference type="VEuPathDB" id="VectorBase:LLONM1_008714"/>
<dbReference type="InterPro" id="IPR036291">
    <property type="entry name" value="NAD(P)-bd_dom_sf"/>
</dbReference>
<evidence type="ECO:0000256" key="1">
    <source>
        <dbReference type="ARBA" id="ARBA00006484"/>
    </source>
</evidence>
<dbReference type="EMBL" id="AJWK01003052">
    <property type="status" value="NOT_ANNOTATED_CDS"/>
    <property type="molecule type" value="Genomic_DNA"/>
</dbReference>
<dbReference type="SUPFAM" id="SSF51735">
    <property type="entry name" value="NAD(P)-binding Rossmann-fold domains"/>
    <property type="match status" value="8"/>
</dbReference>
<dbReference type="Pfam" id="PF00106">
    <property type="entry name" value="adh_short"/>
    <property type="match status" value="7"/>
</dbReference>
<dbReference type="VEuPathDB" id="VectorBase:LLONM1_006840"/>
<evidence type="ECO:0000313" key="4">
    <source>
        <dbReference type="EnsemblMetazoa" id="LLOJ000762-PA"/>
    </source>
</evidence>
<dbReference type="GO" id="GO:0016616">
    <property type="term" value="F:oxidoreductase activity, acting on the CH-OH group of donors, NAD or NADP as acceptor"/>
    <property type="evidence" value="ECO:0007669"/>
    <property type="project" value="TreeGrafter"/>
</dbReference>
<dbReference type="PRINTS" id="PR00081">
    <property type="entry name" value="GDHRDH"/>
</dbReference>
<dbReference type="Gene3D" id="3.40.50.720">
    <property type="entry name" value="NAD(P)-binding Rossmann-like Domain"/>
    <property type="match status" value="8"/>
</dbReference>
<dbReference type="PRINTS" id="PR00080">
    <property type="entry name" value="SDRFAMILY"/>
</dbReference>
<organism evidence="4 5">
    <name type="scientific">Lutzomyia longipalpis</name>
    <name type="common">Sand fly</name>
    <dbReference type="NCBI Taxonomy" id="7200"/>
    <lineage>
        <taxon>Eukaryota</taxon>
        <taxon>Metazoa</taxon>
        <taxon>Ecdysozoa</taxon>
        <taxon>Arthropoda</taxon>
        <taxon>Hexapoda</taxon>
        <taxon>Insecta</taxon>
        <taxon>Pterygota</taxon>
        <taxon>Neoptera</taxon>
        <taxon>Endopterygota</taxon>
        <taxon>Diptera</taxon>
        <taxon>Nematocera</taxon>
        <taxon>Psychodoidea</taxon>
        <taxon>Psychodidae</taxon>
        <taxon>Lutzomyia</taxon>
        <taxon>Lutzomyia</taxon>
    </lineage>
</organism>
<dbReference type="EMBL" id="AJWK01003051">
    <property type="status" value="NOT_ANNOTATED_CDS"/>
    <property type="molecule type" value="Genomic_DNA"/>
</dbReference>
<protein>
    <submittedName>
        <fullName evidence="3">Putative 15-hydroxyprostaglandin dehydrogenase</fullName>
    </submittedName>
</protein>
<dbReference type="GO" id="GO:0005737">
    <property type="term" value="C:cytoplasm"/>
    <property type="evidence" value="ECO:0007669"/>
    <property type="project" value="TreeGrafter"/>
</dbReference>
<keyword evidence="2" id="KW-0560">Oxidoreductase</keyword>
<dbReference type="VEuPathDB" id="VectorBase:LLONM1_001690"/>